<sequence>MGGDTASSVVSSSEEESMLEQEYPQLSLRLPTPIGRGSMGSSSCFDERRKHGAYRDVLENYNELRRRSEDLDAAKSKILRTEHMNGAADVTQTGVDAIWRASCSSDHIHCFPNVNMEVMNSLVKITTKLLPWSMDGGGGWNEVDDYDVPKTTSLLVIGPKGSGKSSLVNRISRVFEDDKFAPDRAQFVKFNPLVPDNASVGDGTYFLQEYMIPRDSTSFCLYDTRSLSDESSTNREMLTHWMTTGVRHGELVIRNSDINGVSILKSMYADDEAEKQYSEMVATTFSCPFLSFKESCDKATELAIVDMLRYSLEHADRNLPVKEWVPRK</sequence>
<dbReference type="InterPro" id="IPR027417">
    <property type="entry name" value="P-loop_NTPase"/>
</dbReference>
<gene>
    <name evidence="2" type="ORF">C3L33_04371</name>
</gene>
<evidence type="ECO:0008006" key="4">
    <source>
        <dbReference type="Google" id="ProtNLM"/>
    </source>
</evidence>
<feature type="non-terminal residue" evidence="2">
    <location>
        <position position="328"/>
    </location>
</feature>
<accession>A0A6A4MAJ3</accession>
<feature type="non-terminal residue" evidence="2">
    <location>
        <position position="1"/>
    </location>
</feature>
<dbReference type="EMBL" id="QEFC01000555">
    <property type="protein sequence ID" value="KAE9463697.1"/>
    <property type="molecule type" value="Genomic_DNA"/>
</dbReference>
<keyword evidence="3" id="KW-1185">Reference proteome</keyword>
<proteinExistence type="predicted"/>
<evidence type="ECO:0000313" key="3">
    <source>
        <dbReference type="Proteomes" id="UP000428333"/>
    </source>
</evidence>
<evidence type="ECO:0000313" key="2">
    <source>
        <dbReference type="EMBL" id="KAE9463697.1"/>
    </source>
</evidence>
<name>A0A6A4MAJ3_9ERIC</name>
<dbReference type="PANTHER" id="PTHR14241:SF32">
    <property type="entry name" value="VWFA DOMAIN-CONTAINING PROTEIN-RELATED"/>
    <property type="match status" value="1"/>
</dbReference>
<dbReference type="Proteomes" id="UP000428333">
    <property type="component" value="Linkage Group LG03"/>
</dbReference>
<dbReference type="SUPFAM" id="SSF52540">
    <property type="entry name" value="P-loop containing nucleoside triphosphate hydrolases"/>
    <property type="match status" value="2"/>
</dbReference>
<dbReference type="OrthoDB" id="25620at2759"/>
<comment type="caution">
    <text evidence="2">The sequence shown here is derived from an EMBL/GenBank/DDBJ whole genome shotgun (WGS) entry which is preliminary data.</text>
</comment>
<protein>
    <recommendedName>
        <fullName evidence="4">G domain-containing protein</fullName>
    </recommendedName>
</protein>
<evidence type="ECO:0000256" key="1">
    <source>
        <dbReference type="SAM" id="MobiDB-lite"/>
    </source>
</evidence>
<dbReference type="PANTHER" id="PTHR14241">
    <property type="entry name" value="INTERFERON-INDUCED PROTEIN 44"/>
    <property type="match status" value="1"/>
</dbReference>
<dbReference type="AlphaFoldDB" id="A0A6A4MAJ3"/>
<organism evidence="2 3">
    <name type="scientific">Rhododendron williamsianum</name>
    <dbReference type="NCBI Taxonomy" id="262921"/>
    <lineage>
        <taxon>Eukaryota</taxon>
        <taxon>Viridiplantae</taxon>
        <taxon>Streptophyta</taxon>
        <taxon>Embryophyta</taxon>
        <taxon>Tracheophyta</taxon>
        <taxon>Spermatophyta</taxon>
        <taxon>Magnoliopsida</taxon>
        <taxon>eudicotyledons</taxon>
        <taxon>Gunneridae</taxon>
        <taxon>Pentapetalae</taxon>
        <taxon>asterids</taxon>
        <taxon>Ericales</taxon>
        <taxon>Ericaceae</taxon>
        <taxon>Ericoideae</taxon>
        <taxon>Rhodoreae</taxon>
        <taxon>Rhododendron</taxon>
    </lineage>
</organism>
<feature type="region of interest" description="Disordered" evidence="1">
    <location>
        <begin position="1"/>
        <end position="32"/>
    </location>
</feature>
<dbReference type="Gene3D" id="3.40.50.300">
    <property type="entry name" value="P-loop containing nucleotide triphosphate hydrolases"/>
    <property type="match status" value="1"/>
</dbReference>
<reference evidence="2 3" key="1">
    <citation type="journal article" date="2019" name="Genome Biol. Evol.">
        <title>The Rhododendron genome and chromosomal organization provide insight into shared whole-genome duplications across the heath family (Ericaceae).</title>
        <authorList>
            <person name="Soza V.L."/>
            <person name="Lindsley D."/>
            <person name="Waalkes A."/>
            <person name="Ramage E."/>
            <person name="Patwardhan R.P."/>
            <person name="Burton J.N."/>
            <person name="Adey A."/>
            <person name="Kumar A."/>
            <person name="Qiu R."/>
            <person name="Shendure J."/>
            <person name="Hall B."/>
        </authorList>
    </citation>
    <scope>NUCLEOTIDE SEQUENCE [LARGE SCALE GENOMIC DNA]</scope>
    <source>
        <strain evidence="2">RSF 1966-606</strain>
    </source>
</reference>